<name>A0A6J7TBY8_9ZZZZ</name>
<keyword evidence="6" id="KW-0548">Nucleotidyltransferase</keyword>
<sequence>MGEWIALTIVIAVMAPLGDLVESMFKRNLDVKDFGTIVAGHGGVLDRFDGFFFVLPAVYYLMLVISPWS</sequence>
<keyword evidence="11" id="KW-1208">Phospholipid metabolism</keyword>
<comment type="subcellular location">
    <subcellularLocation>
        <location evidence="1">Cell membrane</location>
        <topology evidence="1">Multi-pass membrane protein</topology>
    </subcellularLocation>
</comment>
<evidence type="ECO:0000256" key="8">
    <source>
        <dbReference type="ARBA" id="ARBA00023098"/>
    </source>
</evidence>
<dbReference type="EMBL" id="CAFBQH010000052">
    <property type="protein sequence ID" value="CAB5050480.1"/>
    <property type="molecule type" value="Genomic_DNA"/>
</dbReference>
<evidence type="ECO:0000256" key="6">
    <source>
        <dbReference type="ARBA" id="ARBA00022695"/>
    </source>
</evidence>
<keyword evidence="7 12" id="KW-1133">Transmembrane helix</keyword>
<dbReference type="GO" id="GO:0004605">
    <property type="term" value="F:phosphatidate cytidylyltransferase activity"/>
    <property type="evidence" value="ECO:0007669"/>
    <property type="project" value="TreeGrafter"/>
</dbReference>
<keyword evidence="4" id="KW-0808">Transferase</keyword>
<gene>
    <name evidence="13" type="ORF">UFOPK4293_00947</name>
</gene>
<evidence type="ECO:0000313" key="13">
    <source>
        <dbReference type="EMBL" id="CAB5050480.1"/>
    </source>
</evidence>
<evidence type="ECO:0000256" key="4">
    <source>
        <dbReference type="ARBA" id="ARBA00022679"/>
    </source>
</evidence>
<keyword evidence="9 12" id="KW-0472">Membrane</keyword>
<evidence type="ECO:0000256" key="7">
    <source>
        <dbReference type="ARBA" id="ARBA00022989"/>
    </source>
</evidence>
<keyword evidence="3" id="KW-0444">Lipid biosynthesis</keyword>
<organism evidence="13">
    <name type="scientific">freshwater metagenome</name>
    <dbReference type="NCBI Taxonomy" id="449393"/>
    <lineage>
        <taxon>unclassified sequences</taxon>
        <taxon>metagenomes</taxon>
        <taxon>ecological metagenomes</taxon>
    </lineage>
</organism>
<evidence type="ECO:0000256" key="12">
    <source>
        <dbReference type="SAM" id="Phobius"/>
    </source>
</evidence>
<proteinExistence type="predicted"/>
<dbReference type="PANTHER" id="PTHR46382">
    <property type="entry name" value="PHOSPHATIDATE CYTIDYLYLTRANSFERASE"/>
    <property type="match status" value="1"/>
</dbReference>
<evidence type="ECO:0000256" key="2">
    <source>
        <dbReference type="ARBA" id="ARBA00022475"/>
    </source>
</evidence>
<evidence type="ECO:0000256" key="5">
    <source>
        <dbReference type="ARBA" id="ARBA00022692"/>
    </source>
</evidence>
<evidence type="ECO:0000256" key="3">
    <source>
        <dbReference type="ARBA" id="ARBA00022516"/>
    </source>
</evidence>
<dbReference type="GO" id="GO:0005886">
    <property type="term" value="C:plasma membrane"/>
    <property type="evidence" value="ECO:0007669"/>
    <property type="project" value="UniProtKB-SubCell"/>
</dbReference>
<evidence type="ECO:0000256" key="10">
    <source>
        <dbReference type="ARBA" id="ARBA00023209"/>
    </source>
</evidence>
<reference evidence="13" key="1">
    <citation type="submission" date="2020-05" db="EMBL/GenBank/DDBJ databases">
        <authorList>
            <person name="Chiriac C."/>
            <person name="Salcher M."/>
            <person name="Ghai R."/>
            <person name="Kavagutti S V."/>
        </authorList>
    </citation>
    <scope>NUCLEOTIDE SEQUENCE</scope>
</reference>
<dbReference type="AlphaFoldDB" id="A0A6J7TBY8"/>
<keyword evidence="5 12" id="KW-0812">Transmembrane</keyword>
<keyword evidence="8" id="KW-0443">Lipid metabolism</keyword>
<protein>
    <submittedName>
        <fullName evidence="13">Unannotated protein</fullName>
    </submittedName>
</protein>
<evidence type="ECO:0000256" key="11">
    <source>
        <dbReference type="ARBA" id="ARBA00023264"/>
    </source>
</evidence>
<feature type="transmembrane region" description="Helical" evidence="12">
    <location>
        <begin position="50"/>
        <end position="68"/>
    </location>
</feature>
<keyword evidence="2" id="KW-1003">Cell membrane</keyword>
<dbReference type="Pfam" id="PF01148">
    <property type="entry name" value="CTP_transf_1"/>
    <property type="match status" value="1"/>
</dbReference>
<evidence type="ECO:0000256" key="1">
    <source>
        <dbReference type="ARBA" id="ARBA00004651"/>
    </source>
</evidence>
<accession>A0A6J7TBY8</accession>
<keyword evidence="10" id="KW-0594">Phospholipid biosynthesis</keyword>
<dbReference type="PANTHER" id="PTHR46382:SF1">
    <property type="entry name" value="PHOSPHATIDATE CYTIDYLYLTRANSFERASE"/>
    <property type="match status" value="1"/>
</dbReference>
<evidence type="ECO:0000256" key="9">
    <source>
        <dbReference type="ARBA" id="ARBA00023136"/>
    </source>
</evidence>
<dbReference type="GO" id="GO:0016024">
    <property type="term" value="P:CDP-diacylglycerol biosynthetic process"/>
    <property type="evidence" value="ECO:0007669"/>
    <property type="project" value="TreeGrafter"/>
</dbReference>